<comment type="subcellular location">
    <subcellularLocation>
        <location evidence="1">Golgi apparatus membrane</location>
        <topology evidence="1">Single-pass type II membrane protein</topology>
    </subcellularLocation>
</comment>
<dbReference type="GO" id="GO:0008378">
    <property type="term" value="F:galactosyltransferase activity"/>
    <property type="evidence" value="ECO:0007669"/>
    <property type="project" value="TreeGrafter"/>
</dbReference>
<dbReference type="PANTHER" id="PTHR31311:SF14">
    <property type="entry name" value="GLYCOSYLTRANSFERASE 6"/>
    <property type="match status" value="1"/>
</dbReference>
<keyword evidence="4" id="KW-0812">Transmembrane</keyword>
<protein>
    <submittedName>
        <fullName evidence="9">Uncharacterized protein</fullName>
    </submittedName>
</protein>
<evidence type="ECO:0000256" key="1">
    <source>
        <dbReference type="ARBA" id="ARBA00004323"/>
    </source>
</evidence>
<reference evidence="9" key="1">
    <citation type="submission" date="2020-10" db="EMBL/GenBank/DDBJ databases">
        <authorList>
            <person name="Han B."/>
            <person name="Lu T."/>
            <person name="Zhao Q."/>
            <person name="Huang X."/>
            <person name="Zhao Y."/>
        </authorList>
    </citation>
    <scope>NUCLEOTIDE SEQUENCE</scope>
</reference>
<evidence type="ECO:0000256" key="7">
    <source>
        <dbReference type="ARBA" id="ARBA00023034"/>
    </source>
</evidence>
<keyword evidence="7" id="KW-0333">Golgi apparatus</keyword>
<evidence type="ECO:0000256" key="5">
    <source>
        <dbReference type="ARBA" id="ARBA00022968"/>
    </source>
</evidence>
<dbReference type="GO" id="GO:0005768">
    <property type="term" value="C:endosome"/>
    <property type="evidence" value="ECO:0007669"/>
    <property type="project" value="TreeGrafter"/>
</dbReference>
<accession>A0A811QBZ0</accession>
<proteinExistence type="predicted"/>
<evidence type="ECO:0000256" key="2">
    <source>
        <dbReference type="ARBA" id="ARBA00022676"/>
    </source>
</evidence>
<dbReference type="PANTHER" id="PTHR31311">
    <property type="entry name" value="XYLOGLUCAN 6-XYLOSYLTRANSFERASE 5-RELATED-RELATED"/>
    <property type="match status" value="1"/>
</dbReference>
<evidence type="ECO:0000313" key="10">
    <source>
        <dbReference type="Proteomes" id="UP000604825"/>
    </source>
</evidence>
<evidence type="ECO:0000256" key="3">
    <source>
        <dbReference type="ARBA" id="ARBA00022679"/>
    </source>
</evidence>
<dbReference type="InterPro" id="IPR008630">
    <property type="entry name" value="Glyco_trans_34"/>
</dbReference>
<dbReference type="Proteomes" id="UP000604825">
    <property type="component" value="Unassembled WGS sequence"/>
</dbReference>
<gene>
    <name evidence="9" type="ORF">NCGR_LOCUS37267</name>
</gene>
<name>A0A811QBZ0_9POAL</name>
<keyword evidence="2" id="KW-0328">Glycosyltransferase</keyword>
<comment type="caution">
    <text evidence="9">The sequence shown here is derived from an EMBL/GenBank/DDBJ whole genome shotgun (WGS) entry which is preliminary data.</text>
</comment>
<evidence type="ECO:0000313" key="9">
    <source>
        <dbReference type="EMBL" id="CAD6253643.1"/>
    </source>
</evidence>
<dbReference type="OrthoDB" id="1726796at2759"/>
<dbReference type="AlphaFoldDB" id="A0A811QBZ0"/>
<keyword evidence="5" id="KW-0735">Signal-anchor</keyword>
<dbReference type="GO" id="GO:0005802">
    <property type="term" value="C:trans-Golgi network"/>
    <property type="evidence" value="ECO:0007669"/>
    <property type="project" value="TreeGrafter"/>
</dbReference>
<keyword evidence="8" id="KW-0472">Membrane</keyword>
<evidence type="ECO:0000256" key="8">
    <source>
        <dbReference type="ARBA" id="ARBA00023136"/>
    </source>
</evidence>
<keyword evidence="10" id="KW-1185">Reference proteome</keyword>
<keyword evidence="6" id="KW-1133">Transmembrane helix</keyword>
<dbReference type="EMBL" id="CAJGYO010000009">
    <property type="protein sequence ID" value="CAD6253643.1"/>
    <property type="molecule type" value="Genomic_DNA"/>
</dbReference>
<dbReference type="GO" id="GO:0000139">
    <property type="term" value="C:Golgi membrane"/>
    <property type="evidence" value="ECO:0007669"/>
    <property type="project" value="UniProtKB-SubCell"/>
</dbReference>
<sequence length="191" mass="21290">MLGSTPFIFNTKVQTRASLLTTRDRWGDKTYLGIDYYFLGYFAEIVGKLDVVAARYEAAERKGDPALRRRHAEREHLRYAAARNAAFRAVVPGPDGGGQSGWRRPFVAHCTGCNPCGSKRNAIYTREICEDGMRRELGFADDQVLRAYGFHHATPLNDSVRSPPFNYPAARAQPLTASGEMELAADLYAKV</sequence>
<evidence type="ECO:0000256" key="6">
    <source>
        <dbReference type="ARBA" id="ARBA00022989"/>
    </source>
</evidence>
<organism evidence="9 10">
    <name type="scientific">Miscanthus lutarioriparius</name>
    <dbReference type="NCBI Taxonomy" id="422564"/>
    <lineage>
        <taxon>Eukaryota</taxon>
        <taxon>Viridiplantae</taxon>
        <taxon>Streptophyta</taxon>
        <taxon>Embryophyta</taxon>
        <taxon>Tracheophyta</taxon>
        <taxon>Spermatophyta</taxon>
        <taxon>Magnoliopsida</taxon>
        <taxon>Liliopsida</taxon>
        <taxon>Poales</taxon>
        <taxon>Poaceae</taxon>
        <taxon>PACMAD clade</taxon>
        <taxon>Panicoideae</taxon>
        <taxon>Andropogonodae</taxon>
        <taxon>Andropogoneae</taxon>
        <taxon>Saccharinae</taxon>
        <taxon>Miscanthus</taxon>
    </lineage>
</organism>
<keyword evidence="3" id="KW-0808">Transferase</keyword>
<evidence type="ECO:0000256" key="4">
    <source>
        <dbReference type="ARBA" id="ARBA00022692"/>
    </source>
</evidence>